<dbReference type="EC" id="3.1.1.47" evidence="1"/>
<accession>A0A6P4ZGL8</accession>
<dbReference type="KEGG" id="bbel:109473387"/>
<gene>
    <name evidence="9" type="primary">LOC109473387</name>
</gene>
<reference evidence="9" key="1">
    <citation type="submission" date="2025-08" db="UniProtKB">
        <authorList>
            <consortium name="RefSeq"/>
        </authorList>
    </citation>
    <scope>IDENTIFICATION</scope>
    <source>
        <tissue evidence="9">Gonad</tissue>
    </source>
</reference>
<feature type="region of interest" description="Disordered" evidence="5">
    <location>
        <begin position="393"/>
        <end position="440"/>
    </location>
</feature>
<organism evidence="8 9">
    <name type="scientific">Branchiostoma belcheri</name>
    <name type="common">Amphioxus</name>
    <dbReference type="NCBI Taxonomy" id="7741"/>
    <lineage>
        <taxon>Eukaryota</taxon>
        <taxon>Metazoa</taxon>
        <taxon>Chordata</taxon>
        <taxon>Cephalochordata</taxon>
        <taxon>Leptocardii</taxon>
        <taxon>Amphioxiformes</taxon>
        <taxon>Branchiostomatidae</taxon>
        <taxon>Branchiostoma</taxon>
    </lineage>
</organism>
<dbReference type="PROSITE" id="PS50105">
    <property type="entry name" value="SAM_DOMAIN"/>
    <property type="match status" value="1"/>
</dbReference>
<feature type="compositionally biased region" description="Basic and acidic residues" evidence="5">
    <location>
        <begin position="413"/>
        <end position="426"/>
    </location>
</feature>
<dbReference type="Gene3D" id="1.10.150.50">
    <property type="entry name" value="Transcription Factor, Ets-1"/>
    <property type="match status" value="2"/>
</dbReference>
<dbReference type="Proteomes" id="UP000515135">
    <property type="component" value="Unplaced"/>
</dbReference>
<evidence type="ECO:0000313" key="9">
    <source>
        <dbReference type="RefSeq" id="XP_019628806.1"/>
    </source>
</evidence>
<dbReference type="InterPro" id="IPR036514">
    <property type="entry name" value="SGNH_hydro_sf"/>
</dbReference>
<dbReference type="OrthoDB" id="10055861at2759"/>
<comment type="catalytic activity">
    <reaction evidence="4">
        <text>a 1-O-alkyl-2-acetyl-sn-glycero-3-phosphocholine + H2O = a 1-O-alkyl-sn-glycero-3-phosphocholine + acetate + H(+)</text>
        <dbReference type="Rhea" id="RHEA:17777"/>
        <dbReference type="ChEBI" id="CHEBI:15377"/>
        <dbReference type="ChEBI" id="CHEBI:15378"/>
        <dbReference type="ChEBI" id="CHEBI:30089"/>
        <dbReference type="ChEBI" id="CHEBI:30909"/>
        <dbReference type="ChEBI" id="CHEBI:36707"/>
        <dbReference type="EC" id="3.1.1.47"/>
    </reaction>
    <physiologicalReaction direction="left-to-right" evidence="4">
        <dbReference type="Rhea" id="RHEA:17778"/>
    </physiologicalReaction>
</comment>
<dbReference type="Pfam" id="PF13472">
    <property type="entry name" value="Lipase_GDSL_2"/>
    <property type="match status" value="1"/>
</dbReference>
<feature type="domain" description="SAM" evidence="7">
    <location>
        <begin position="546"/>
        <end position="612"/>
    </location>
</feature>
<dbReference type="SUPFAM" id="SSF54236">
    <property type="entry name" value="Ubiquitin-like"/>
    <property type="match status" value="1"/>
</dbReference>
<evidence type="ECO:0000256" key="5">
    <source>
        <dbReference type="SAM" id="MobiDB-lite"/>
    </source>
</evidence>
<dbReference type="PROSITE" id="PS50053">
    <property type="entry name" value="UBIQUITIN_2"/>
    <property type="match status" value="1"/>
</dbReference>
<feature type="domain" description="Ubiquitin-like" evidence="6">
    <location>
        <begin position="453"/>
        <end position="529"/>
    </location>
</feature>
<dbReference type="GO" id="GO:0003847">
    <property type="term" value="F:1-alkyl-2-acetylglycerophosphocholine esterase activity"/>
    <property type="evidence" value="ECO:0007669"/>
    <property type="project" value="UniProtKB-EC"/>
</dbReference>
<feature type="compositionally biased region" description="Acidic residues" evidence="5">
    <location>
        <begin position="1"/>
        <end position="11"/>
    </location>
</feature>
<evidence type="ECO:0000313" key="8">
    <source>
        <dbReference type="Proteomes" id="UP000515135"/>
    </source>
</evidence>
<dbReference type="InterPro" id="IPR000626">
    <property type="entry name" value="Ubiquitin-like_dom"/>
</dbReference>
<comment type="catalytic activity">
    <reaction evidence="2">
        <text>1-O-hexadecyl-2-acetyl-sn-glycero-3-phosphocholine + H2O = 1-O-hexadecyl-sn-glycero-3-phosphocholine + acetate + H(+)</text>
        <dbReference type="Rhea" id="RHEA:40479"/>
        <dbReference type="ChEBI" id="CHEBI:15377"/>
        <dbReference type="ChEBI" id="CHEBI:15378"/>
        <dbReference type="ChEBI" id="CHEBI:30089"/>
        <dbReference type="ChEBI" id="CHEBI:44811"/>
        <dbReference type="ChEBI" id="CHEBI:64496"/>
    </reaction>
    <physiologicalReaction direction="left-to-right" evidence="2">
        <dbReference type="Rhea" id="RHEA:40480"/>
    </physiologicalReaction>
</comment>
<evidence type="ECO:0000256" key="2">
    <source>
        <dbReference type="ARBA" id="ARBA00023721"/>
    </source>
</evidence>
<dbReference type="Gene3D" id="3.40.50.1110">
    <property type="entry name" value="SGNH hydrolase"/>
    <property type="match status" value="1"/>
</dbReference>
<dbReference type="InterPro" id="IPR013761">
    <property type="entry name" value="SAM/pointed_sf"/>
</dbReference>
<dbReference type="RefSeq" id="XP_019628806.1">
    <property type="nucleotide sequence ID" value="XM_019773247.1"/>
</dbReference>
<evidence type="ECO:0000256" key="4">
    <source>
        <dbReference type="ARBA" id="ARBA00048078"/>
    </source>
</evidence>
<dbReference type="SUPFAM" id="SSF47769">
    <property type="entry name" value="SAM/Pointed domain"/>
    <property type="match status" value="2"/>
</dbReference>
<feature type="compositionally biased region" description="Polar residues" evidence="5">
    <location>
        <begin position="427"/>
        <end position="440"/>
    </location>
</feature>
<feature type="compositionally biased region" description="Basic residues" evidence="5">
    <location>
        <begin position="347"/>
        <end position="363"/>
    </location>
</feature>
<evidence type="ECO:0000256" key="3">
    <source>
        <dbReference type="ARBA" id="ARBA00035804"/>
    </source>
</evidence>
<name>A0A6P4ZGL8_BRABE</name>
<dbReference type="GeneID" id="109473387"/>
<proteinExistence type="predicted"/>
<dbReference type="InterPro" id="IPR001660">
    <property type="entry name" value="SAM"/>
</dbReference>
<evidence type="ECO:0000259" key="7">
    <source>
        <dbReference type="PROSITE" id="PS50105"/>
    </source>
</evidence>
<keyword evidence="8" id="KW-1185">Reference proteome</keyword>
<sequence length="729" mass="82297">MDMSESVEEESTAPKAAVMKERAEEKQEEEWSIDDQHEGTVRIKKVVIFSDSLAKYTQQYLSSHEFSYRVVAQRGAQIHDVTHNVKEFSASDLDNPTNDVVVLHVGTNNLCNNQTLDQNIQDYEELLQSAVNRFPNAGILVSGILPRFDSKVLNDAAKMYNILLAQLSHTFADKVKFVDLGSHFRSDRFFAIDGLHLSYQGNPRFAAKLQEAVEYHFSTDPEHVRWKEAFSAAVQKVPFPKPSLLGPVSSGNVEKASQREVKPRVPVTRKGFKSLRQKVKESTRSRRKFGTPKQEKKCSDVSYWTGWTRCQGPTAACSPSGNGPKWKTEYLIRTNCCLYKRLQKAPHSHQPKCNTKRGKKRKMPGPAKVDPNPKDLDKLEELLEECAGQSALWRNPGPIPRKRKRQCSGKGELLQDRKNKDHRVQQKDINPQPTCTNDGHNTADLHDDRCPSYPVYIQMWDGQLLTGDIADDSTVKELHETVAKFYQNGLPKEASFYRGGLKVTEEVSLKHQGIVAESTVQVLLKLKGGGDKGDAEAKAVRHMTEWTEEEAVQWMQTEAKMRPDEVKPLVEEQVDGLALWEMTVDSLKKHFSCLSGGAKIKLLKALKSYRKMSPDFEQIILPESVELPSNVTSWREKEIRLWLSCVVKFTQNDIDSVCALGLDGDSLLKLDEETVRELEFLPEMKQGPLVKLLSCVKKLNHLLSERNLAVEDVKGGKEVAEIPLITPAV</sequence>
<dbReference type="AlphaFoldDB" id="A0A6P4ZGL8"/>
<evidence type="ECO:0000259" key="6">
    <source>
        <dbReference type="PROSITE" id="PS50053"/>
    </source>
</evidence>
<feature type="region of interest" description="Disordered" evidence="5">
    <location>
        <begin position="347"/>
        <end position="374"/>
    </location>
</feature>
<dbReference type="SUPFAM" id="SSF52266">
    <property type="entry name" value="SGNH hydrolase"/>
    <property type="match status" value="1"/>
</dbReference>
<protein>
    <recommendedName>
        <fullName evidence="1">1-alkyl-2-acetylglycerophosphocholine esterase</fullName>
        <ecNumber evidence="1">3.1.1.47</ecNumber>
    </recommendedName>
</protein>
<dbReference type="CDD" id="cd00229">
    <property type="entry name" value="SGNH_hydrolase"/>
    <property type="match status" value="1"/>
</dbReference>
<comment type="catalytic activity">
    <reaction evidence="3">
        <text>1-O-hexadecyl-2-acetyl-sn-glycero-3-phosphate + H2O = 1-O-hexadecyl-sn-glycero-3-phosphate + acetate + H(+)</text>
        <dbReference type="Rhea" id="RHEA:41704"/>
        <dbReference type="ChEBI" id="CHEBI:15377"/>
        <dbReference type="ChEBI" id="CHEBI:15378"/>
        <dbReference type="ChEBI" id="CHEBI:30089"/>
        <dbReference type="ChEBI" id="CHEBI:77580"/>
        <dbReference type="ChEBI" id="CHEBI:78385"/>
    </reaction>
    <physiologicalReaction direction="left-to-right" evidence="3">
        <dbReference type="Rhea" id="RHEA:41705"/>
    </physiologicalReaction>
</comment>
<dbReference type="InterPro" id="IPR029071">
    <property type="entry name" value="Ubiquitin-like_domsf"/>
</dbReference>
<dbReference type="InterPro" id="IPR013830">
    <property type="entry name" value="SGNH_hydro"/>
</dbReference>
<feature type="region of interest" description="Disordered" evidence="5">
    <location>
        <begin position="1"/>
        <end position="35"/>
    </location>
</feature>
<evidence type="ECO:0000256" key="1">
    <source>
        <dbReference type="ARBA" id="ARBA00013201"/>
    </source>
</evidence>